<feature type="region of interest" description="Disordered" evidence="1">
    <location>
        <begin position="46"/>
        <end position="66"/>
    </location>
</feature>
<keyword evidence="3" id="KW-1185">Reference proteome</keyword>
<proteinExistence type="predicted"/>
<evidence type="ECO:0000313" key="3">
    <source>
        <dbReference type="Proteomes" id="UP000828251"/>
    </source>
</evidence>
<evidence type="ECO:0000256" key="1">
    <source>
        <dbReference type="SAM" id="MobiDB-lite"/>
    </source>
</evidence>
<dbReference type="Proteomes" id="UP000828251">
    <property type="component" value="Unassembled WGS sequence"/>
</dbReference>
<dbReference type="EMBL" id="JAIQCV010000012">
    <property type="protein sequence ID" value="KAH1039705.1"/>
    <property type="molecule type" value="Genomic_DNA"/>
</dbReference>
<comment type="caution">
    <text evidence="2">The sequence shown here is derived from an EMBL/GenBank/DDBJ whole genome shotgun (WGS) entry which is preliminary data.</text>
</comment>
<name>A0A9D3UFN5_9ROSI</name>
<evidence type="ECO:0000313" key="2">
    <source>
        <dbReference type="EMBL" id="KAH1039705.1"/>
    </source>
</evidence>
<dbReference type="AlphaFoldDB" id="A0A9D3UFN5"/>
<sequence length="66" mass="7255">MGEEASSSKVMAVVLAKNELVALAPRFKRRRVSVVWDFLLGCSRVTAPNSGSSKQMTIDRSSQGKW</sequence>
<reference evidence="2 3" key="1">
    <citation type="journal article" date="2021" name="Plant Biotechnol. J.">
        <title>Multi-omics assisted identification of the key and species-specific regulatory components of drought-tolerant mechanisms in Gossypium stocksii.</title>
        <authorList>
            <person name="Yu D."/>
            <person name="Ke L."/>
            <person name="Zhang D."/>
            <person name="Wu Y."/>
            <person name="Sun Y."/>
            <person name="Mei J."/>
            <person name="Sun J."/>
            <person name="Sun Y."/>
        </authorList>
    </citation>
    <scope>NUCLEOTIDE SEQUENCE [LARGE SCALE GENOMIC DNA]</scope>
    <source>
        <strain evidence="3">cv. E1</strain>
        <tissue evidence="2">Leaf</tissue>
    </source>
</reference>
<accession>A0A9D3UFN5</accession>
<protein>
    <submittedName>
        <fullName evidence="2">Uncharacterized protein</fullName>
    </submittedName>
</protein>
<organism evidence="2 3">
    <name type="scientific">Gossypium stocksii</name>
    <dbReference type="NCBI Taxonomy" id="47602"/>
    <lineage>
        <taxon>Eukaryota</taxon>
        <taxon>Viridiplantae</taxon>
        <taxon>Streptophyta</taxon>
        <taxon>Embryophyta</taxon>
        <taxon>Tracheophyta</taxon>
        <taxon>Spermatophyta</taxon>
        <taxon>Magnoliopsida</taxon>
        <taxon>eudicotyledons</taxon>
        <taxon>Gunneridae</taxon>
        <taxon>Pentapetalae</taxon>
        <taxon>rosids</taxon>
        <taxon>malvids</taxon>
        <taxon>Malvales</taxon>
        <taxon>Malvaceae</taxon>
        <taxon>Malvoideae</taxon>
        <taxon>Gossypium</taxon>
    </lineage>
</organism>
<gene>
    <name evidence="2" type="ORF">J1N35_041448</name>
</gene>